<accession>A0A2G5B1A3</accession>
<gene>
    <name evidence="1" type="ORF">COEREDRAFT_90043</name>
</gene>
<dbReference type="OrthoDB" id="5578050at2759"/>
<sequence>MSRSLSWSGFGSKVAQVLPQLQNPLNYKQRRRLSNITKQLGASNSAQEKTAESYPEPADTKFIIDYQDLRETVKSVWRKKHSSEVIKIIAFVIPKGEQTPADYVVLPNGNYHTLLEILHPNEGQCVFYELEDTYNSTNKNSVLSSYSTDTTLFNEFIVVPFPSDNFDQCPIKLNSIVFV</sequence>
<organism evidence="1 2">
    <name type="scientific">Coemansia reversa (strain ATCC 12441 / NRRL 1564)</name>
    <dbReference type="NCBI Taxonomy" id="763665"/>
    <lineage>
        <taxon>Eukaryota</taxon>
        <taxon>Fungi</taxon>
        <taxon>Fungi incertae sedis</taxon>
        <taxon>Zoopagomycota</taxon>
        <taxon>Kickxellomycotina</taxon>
        <taxon>Kickxellomycetes</taxon>
        <taxon>Kickxellales</taxon>
        <taxon>Kickxellaceae</taxon>
        <taxon>Coemansia</taxon>
    </lineage>
</organism>
<evidence type="ECO:0000313" key="1">
    <source>
        <dbReference type="EMBL" id="PIA12793.1"/>
    </source>
</evidence>
<protein>
    <submittedName>
        <fullName evidence="1">Uncharacterized protein</fullName>
    </submittedName>
</protein>
<dbReference type="AlphaFoldDB" id="A0A2G5B1A3"/>
<evidence type="ECO:0000313" key="2">
    <source>
        <dbReference type="Proteomes" id="UP000242474"/>
    </source>
</evidence>
<keyword evidence="2" id="KW-1185">Reference proteome</keyword>
<dbReference type="Proteomes" id="UP000242474">
    <property type="component" value="Unassembled WGS sequence"/>
</dbReference>
<name>A0A2G5B1A3_COERN</name>
<proteinExistence type="predicted"/>
<reference evidence="1 2" key="1">
    <citation type="journal article" date="2015" name="Genome Biol. Evol.">
        <title>Phylogenomic analyses indicate that early fungi evolved digesting cell walls of algal ancestors of land plants.</title>
        <authorList>
            <person name="Chang Y."/>
            <person name="Wang S."/>
            <person name="Sekimoto S."/>
            <person name="Aerts A.L."/>
            <person name="Choi C."/>
            <person name="Clum A."/>
            <person name="LaButti K.M."/>
            <person name="Lindquist E.A."/>
            <person name="Yee Ngan C."/>
            <person name="Ohm R.A."/>
            <person name="Salamov A.A."/>
            <person name="Grigoriev I.V."/>
            <person name="Spatafora J.W."/>
            <person name="Berbee M.L."/>
        </authorList>
    </citation>
    <scope>NUCLEOTIDE SEQUENCE [LARGE SCALE GENOMIC DNA]</scope>
    <source>
        <strain evidence="1 2">NRRL 1564</strain>
    </source>
</reference>
<dbReference type="EMBL" id="KZ303569">
    <property type="protein sequence ID" value="PIA12793.1"/>
    <property type="molecule type" value="Genomic_DNA"/>
</dbReference>